<proteinExistence type="predicted"/>
<keyword evidence="2" id="KW-1185">Reference proteome</keyword>
<dbReference type="AlphaFoldDB" id="A0A067JTX8"/>
<dbReference type="EMBL" id="KK914840">
    <property type="protein sequence ID" value="KDP27431.1"/>
    <property type="molecule type" value="Genomic_DNA"/>
</dbReference>
<evidence type="ECO:0000313" key="1">
    <source>
        <dbReference type="EMBL" id="KDP27431.1"/>
    </source>
</evidence>
<sequence>MSQLPEIPASAYTREMETFGALPDISTFDGEPVSVSRNPLTPGTRPLQLLLLLGTEFPVRYEMSRMCGFRSESHHAGRSCVARLFFMNSCVTQLFFCVTQLCDAAREMRDATREMRGAALWLRDASVLGATYLEQLRGAAVEWHGAGAEMRYVAVLLIAQLGYQEICQRFGFARSYIGRLYSDVHERELENGRLRRHQSHQSSAVSRLQAEVERLRTRLEAVLLIDQCRFAWSPTQVDPTTSDGGYYFG</sequence>
<accession>A0A067JTX8</accession>
<reference evidence="1 2" key="1">
    <citation type="journal article" date="2014" name="PLoS ONE">
        <title>Global Analysis of Gene Expression Profiles in Physic Nut (Jatropha curcas L.) Seedlings Exposed to Salt Stress.</title>
        <authorList>
            <person name="Zhang L."/>
            <person name="Zhang C."/>
            <person name="Wu P."/>
            <person name="Chen Y."/>
            <person name="Li M."/>
            <person name="Jiang H."/>
            <person name="Wu G."/>
        </authorList>
    </citation>
    <scope>NUCLEOTIDE SEQUENCE [LARGE SCALE GENOMIC DNA]</scope>
    <source>
        <strain evidence="2">cv. GZQX0401</strain>
        <tissue evidence="1">Young leaves</tissue>
    </source>
</reference>
<gene>
    <name evidence="1" type="ORF">JCGZ_20261</name>
</gene>
<protein>
    <submittedName>
        <fullName evidence="1">Uncharacterized protein</fullName>
    </submittedName>
</protein>
<organism evidence="1 2">
    <name type="scientific">Jatropha curcas</name>
    <name type="common">Barbados nut</name>
    <dbReference type="NCBI Taxonomy" id="180498"/>
    <lineage>
        <taxon>Eukaryota</taxon>
        <taxon>Viridiplantae</taxon>
        <taxon>Streptophyta</taxon>
        <taxon>Embryophyta</taxon>
        <taxon>Tracheophyta</taxon>
        <taxon>Spermatophyta</taxon>
        <taxon>Magnoliopsida</taxon>
        <taxon>eudicotyledons</taxon>
        <taxon>Gunneridae</taxon>
        <taxon>Pentapetalae</taxon>
        <taxon>rosids</taxon>
        <taxon>fabids</taxon>
        <taxon>Malpighiales</taxon>
        <taxon>Euphorbiaceae</taxon>
        <taxon>Crotonoideae</taxon>
        <taxon>Jatropheae</taxon>
        <taxon>Jatropha</taxon>
    </lineage>
</organism>
<dbReference type="Proteomes" id="UP000027138">
    <property type="component" value="Unassembled WGS sequence"/>
</dbReference>
<name>A0A067JTX8_JATCU</name>
<evidence type="ECO:0000313" key="2">
    <source>
        <dbReference type="Proteomes" id="UP000027138"/>
    </source>
</evidence>